<dbReference type="OrthoDB" id="9803291at2"/>
<dbReference type="RefSeq" id="WP_123204088.1">
    <property type="nucleotide sequence ID" value="NZ_RBEE01000002.1"/>
</dbReference>
<evidence type="ECO:0000259" key="1">
    <source>
        <dbReference type="Pfam" id="PF04993"/>
    </source>
</evidence>
<accession>A0A3N0C3Q4</accession>
<gene>
    <name evidence="2" type="ORF">D7004_01425</name>
</gene>
<protein>
    <submittedName>
        <fullName evidence="2">TfoX family protein</fullName>
    </submittedName>
</protein>
<feature type="domain" description="TfoX N-terminal" evidence="1">
    <location>
        <begin position="19"/>
        <end position="96"/>
    </location>
</feature>
<evidence type="ECO:0000313" key="3">
    <source>
        <dbReference type="Proteomes" id="UP000274046"/>
    </source>
</evidence>
<dbReference type="Gene3D" id="3.30.1460.30">
    <property type="entry name" value="YgaC/TfoX-N like chaperone"/>
    <property type="match status" value="1"/>
</dbReference>
<reference evidence="2 3" key="1">
    <citation type="submission" date="2018-10" db="EMBL/GenBank/DDBJ databases">
        <title>Genome sequencing of Pedobacter jejuensis TNB23.</title>
        <authorList>
            <person name="Cho Y.-J."/>
            <person name="Cho A."/>
            <person name="Kim O.-S."/>
        </authorList>
    </citation>
    <scope>NUCLEOTIDE SEQUENCE [LARGE SCALE GENOMIC DNA]</scope>
    <source>
        <strain evidence="2 3">TNB23</strain>
    </source>
</reference>
<dbReference type="Proteomes" id="UP000274046">
    <property type="component" value="Unassembled WGS sequence"/>
</dbReference>
<proteinExistence type="predicted"/>
<sequence>MASEQKFVDFVIDQIGFSEQVTSKKMFGEYGLYFDNKLFALVCDNKLFIKPTQSGRVYINEVVEASPYPGAKPSFLIEEKLDDREWLRKLIKITVDELPEPKLKKK</sequence>
<comment type="caution">
    <text evidence="2">The sequence shown here is derived from an EMBL/GenBank/DDBJ whole genome shotgun (WGS) entry which is preliminary data.</text>
</comment>
<keyword evidence="3" id="KW-1185">Reference proteome</keyword>
<organism evidence="2 3">
    <name type="scientific">Pedobacter jejuensis</name>
    <dbReference type="NCBI Taxonomy" id="1268550"/>
    <lineage>
        <taxon>Bacteria</taxon>
        <taxon>Pseudomonadati</taxon>
        <taxon>Bacteroidota</taxon>
        <taxon>Sphingobacteriia</taxon>
        <taxon>Sphingobacteriales</taxon>
        <taxon>Sphingobacteriaceae</taxon>
        <taxon>Pedobacter</taxon>
    </lineage>
</organism>
<dbReference type="AlphaFoldDB" id="A0A3N0C3Q4"/>
<name>A0A3N0C3Q4_9SPHI</name>
<evidence type="ECO:0000313" key="2">
    <source>
        <dbReference type="EMBL" id="RNL56577.1"/>
    </source>
</evidence>
<dbReference type="InterPro" id="IPR007076">
    <property type="entry name" value="TfoX_N"/>
</dbReference>
<dbReference type="SUPFAM" id="SSF159894">
    <property type="entry name" value="YgaC/TfoX-N like"/>
    <property type="match status" value="1"/>
</dbReference>
<dbReference type="EMBL" id="RBEE01000002">
    <property type="protein sequence ID" value="RNL56577.1"/>
    <property type="molecule type" value="Genomic_DNA"/>
</dbReference>
<dbReference type="Pfam" id="PF04993">
    <property type="entry name" value="TfoX_N"/>
    <property type="match status" value="1"/>
</dbReference>